<name>A0A6N3EDX4_9FIRM</name>
<dbReference type="InterPro" id="IPR007554">
    <property type="entry name" value="Glycerophosphate_synth"/>
</dbReference>
<dbReference type="InterPro" id="IPR001708">
    <property type="entry name" value="YidC/ALB3/OXA1/COX18"/>
</dbReference>
<protein>
    <submittedName>
        <fullName evidence="8">Membrane protein insertase YidC</fullName>
    </submittedName>
</protein>
<evidence type="ECO:0000256" key="5">
    <source>
        <dbReference type="RuleBase" id="RU003945"/>
    </source>
</evidence>
<dbReference type="GO" id="GO:0005886">
    <property type="term" value="C:plasma membrane"/>
    <property type="evidence" value="ECO:0007669"/>
    <property type="project" value="TreeGrafter"/>
</dbReference>
<dbReference type="Gene3D" id="3.40.50.12580">
    <property type="match status" value="1"/>
</dbReference>
<keyword evidence="3 6" id="KW-1133">Transmembrane helix</keyword>
<evidence type="ECO:0000256" key="4">
    <source>
        <dbReference type="ARBA" id="ARBA00023136"/>
    </source>
</evidence>
<evidence type="ECO:0000256" key="6">
    <source>
        <dbReference type="SAM" id="Phobius"/>
    </source>
</evidence>
<feature type="transmembrane region" description="Helical" evidence="6">
    <location>
        <begin position="236"/>
        <end position="257"/>
    </location>
</feature>
<comment type="subcellular location">
    <subcellularLocation>
        <location evidence="1 5">Membrane</location>
        <topology evidence="1 5">Multi-pass membrane protein</topology>
    </subcellularLocation>
</comment>
<dbReference type="GO" id="GO:0051205">
    <property type="term" value="P:protein insertion into membrane"/>
    <property type="evidence" value="ECO:0007669"/>
    <property type="project" value="TreeGrafter"/>
</dbReference>
<keyword evidence="4 6" id="KW-0472">Membrane</keyword>
<feature type="transmembrane region" description="Helical" evidence="6">
    <location>
        <begin position="93"/>
        <end position="114"/>
    </location>
</feature>
<evidence type="ECO:0000256" key="3">
    <source>
        <dbReference type="ARBA" id="ARBA00022989"/>
    </source>
</evidence>
<dbReference type="NCBIfam" id="TIGR03592">
    <property type="entry name" value="yidC_oxa1_cterm"/>
    <property type="match status" value="1"/>
</dbReference>
<comment type="similarity">
    <text evidence="5">Belongs to the OXA1/ALB3/YidC family.</text>
</comment>
<evidence type="ECO:0000313" key="8">
    <source>
        <dbReference type="EMBL" id="VYU37968.1"/>
    </source>
</evidence>
<feature type="transmembrane region" description="Helical" evidence="6">
    <location>
        <begin position="27"/>
        <end position="49"/>
    </location>
</feature>
<gene>
    <name evidence="8" type="primary">yidC</name>
    <name evidence="8" type="ORF">CHLFYP18_00772</name>
</gene>
<feature type="transmembrane region" description="Helical" evidence="6">
    <location>
        <begin position="263"/>
        <end position="283"/>
    </location>
</feature>
<dbReference type="EMBL" id="CACRUH010000047">
    <property type="protein sequence ID" value="VYU37968.1"/>
    <property type="molecule type" value="Genomic_DNA"/>
</dbReference>
<dbReference type="PANTHER" id="PTHR12428:SF65">
    <property type="entry name" value="CYTOCHROME C OXIDASE ASSEMBLY PROTEIN COX18, MITOCHONDRIAL"/>
    <property type="match status" value="1"/>
</dbReference>
<dbReference type="GO" id="GO:0032977">
    <property type="term" value="F:membrane insertase activity"/>
    <property type="evidence" value="ECO:0007669"/>
    <property type="project" value="InterPro"/>
</dbReference>
<dbReference type="InterPro" id="IPR028055">
    <property type="entry name" value="YidC/Oxa/ALB_C"/>
</dbReference>
<dbReference type="RefSeq" id="WP_156832984.1">
    <property type="nucleotide sequence ID" value="NZ_CACRUH010000047.1"/>
</dbReference>
<dbReference type="Pfam" id="PF02096">
    <property type="entry name" value="60KD_IMP"/>
    <property type="match status" value="1"/>
</dbReference>
<feature type="transmembrane region" description="Helical" evidence="6">
    <location>
        <begin position="205"/>
        <end position="224"/>
    </location>
</feature>
<feature type="domain" description="Membrane insertase YidC/Oxa/ALB C-terminal" evidence="7">
    <location>
        <begin position="27"/>
        <end position="280"/>
    </location>
</feature>
<accession>A0A6N3EDX4</accession>
<dbReference type="InterPro" id="IPR043148">
    <property type="entry name" value="TagF_C"/>
</dbReference>
<organism evidence="8">
    <name type="scientific">Hungatella hathewayi</name>
    <dbReference type="NCBI Taxonomy" id="154046"/>
    <lineage>
        <taxon>Bacteria</taxon>
        <taxon>Bacillati</taxon>
        <taxon>Bacillota</taxon>
        <taxon>Clostridia</taxon>
        <taxon>Lachnospirales</taxon>
        <taxon>Lachnospiraceae</taxon>
        <taxon>Hungatella</taxon>
    </lineage>
</organism>
<evidence type="ECO:0000256" key="2">
    <source>
        <dbReference type="ARBA" id="ARBA00022692"/>
    </source>
</evidence>
<sequence length="699" mass="80156">MNNFLNVTVGVPLGLLMFLCLEFTKNYGLAIIVFTLLTKIILFPLNIMVQKNSIKMVKIQPELNNIAAQNPDNPDLASEEQFKLYKRENYHPLAGLIPMMIQIPLVLGVLQVIYNPLQHLLRLPKEVVGVITNHAVELLRLSEAGSSIQAKAIDLIHNPLFVDSFRNLECAGADMPDVIQKILDFNMSFGGINLAAVPSLKSMDILLLIPLLAGASSLLLCVCQNQVNVLQKEQGFIGRWGMALFLVVFSMYFAMVVPAGVGIYWTASNLFSIAALYLVNWLYKPEDYIDYDALEKSKLALAQSKEVQKSRRLSKEDKVRAKADYKAFCKDENKQLVFYSEKNGFYKYFKSVLEYILEHSDVTIHYVTSDPADDIFKLNHPQIKPYFIDDNRLIPLFMKIDSDIAVMTVPDLENFHLKRSYVRKDVEYIYMFHYPLSTTMVLRKGALDHYDTIFCVGEFQFDEIRQTEKLYGLKEKKLVNCGYGLLGDLITQYENMNLMERGRKKILIAPSWQEANILDSCLDRLLDQLLGKRFDVYVRPHPEYIKRYGMKMNEIVSRYSDYKGGDLYFELDFTSSNSLFDSDIVISDWSGAAYEFAFITKKPVLFINTPPKINNPEYDRIGARPLELTLRDKVGAQLEMDQLDKVYETTCSLLEADDEYKERITSILNNTISYLGKQSGEIGGQYILERLKERKKYEG</sequence>
<evidence type="ECO:0000256" key="1">
    <source>
        <dbReference type="ARBA" id="ARBA00004141"/>
    </source>
</evidence>
<proteinExistence type="inferred from homology"/>
<dbReference type="AlphaFoldDB" id="A0A6N3EDX4"/>
<reference evidence="8" key="1">
    <citation type="submission" date="2019-11" db="EMBL/GenBank/DDBJ databases">
        <authorList>
            <person name="Feng L."/>
        </authorList>
    </citation>
    <scope>NUCLEOTIDE SEQUENCE</scope>
    <source>
        <strain evidence="8">ChathewayiLFYP18</strain>
    </source>
</reference>
<dbReference type="PANTHER" id="PTHR12428">
    <property type="entry name" value="OXA1"/>
    <property type="match status" value="1"/>
</dbReference>
<dbReference type="GO" id="GO:0047355">
    <property type="term" value="F:CDP-glycerol glycerophosphotransferase activity"/>
    <property type="evidence" value="ECO:0007669"/>
    <property type="project" value="InterPro"/>
</dbReference>
<keyword evidence="2 5" id="KW-0812">Transmembrane</keyword>
<evidence type="ECO:0000259" key="7">
    <source>
        <dbReference type="Pfam" id="PF02096"/>
    </source>
</evidence>
<dbReference type="Pfam" id="PF04464">
    <property type="entry name" value="Glyphos_transf"/>
    <property type="match status" value="1"/>
</dbReference>